<organism evidence="1">
    <name type="scientific">marine sediment metagenome</name>
    <dbReference type="NCBI Taxonomy" id="412755"/>
    <lineage>
        <taxon>unclassified sequences</taxon>
        <taxon>metagenomes</taxon>
        <taxon>ecological metagenomes</taxon>
    </lineage>
</organism>
<protein>
    <submittedName>
        <fullName evidence="1">Uncharacterized protein</fullName>
    </submittedName>
</protein>
<dbReference type="AlphaFoldDB" id="X1H323"/>
<proteinExistence type="predicted"/>
<evidence type="ECO:0000313" key="1">
    <source>
        <dbReference type="EMBL" id="GAH63822.1"/>
    </source>
</evidence>
<comment type="caution">
    <text evidence="1">The sequence shown here is derived from an EMBL/GenBank/DDBJ whole genome shotgun (WGS) entry which is preliminary data.</text>
</comment>
<dbReference type="EMBL" id="BARU01031797">
    <property type="protein sequence ID" value="GAH63822.1"/>
    <property type="molecule type" value="Genomic_DNA"/>
</dbReference>
<sequence length="41" mass="4782">MPKVPIRRPEAHIKSIPFKILTYKNTGVYIADKGHEYVLRT</sequence>
<name>X1H323_9ZZZZ</name>
<gene>
    <name evidence="1" type="ORF">S03H2_50238</name>
</gene>
<accession>X1H323</accession>
<reference evidence="1" key="1">
    <citation type="journal article" date="2014" name="Front. Microbiol.">
        <title>High frequency of phylogenetically diverse reductive dehalogenase-homologous genes in deep subseafloor sedimentary metagenomes.</title>
        <authorList>
            <person name="Kawai M."/>
            <person name="Futagami T."/>
            <person name="Toyoda A."/>
            <person name="Takaki Y."/>
            <person name="Nishi S."/>
            <person name="Hori S."/>
            <person name="Arai W."/>
            <person name="Tsubouchi T."/>
            <person name="Morono Y."/>
            <person name="Uchiyama I."/>
            <person name="Ito T."/>
            <person name="Fujiyama A."/>
            <person name="Inagaki F."/>
            <person name="Takami H."/>
        </authorList>
    </citation>
    <scope>NUCLEOTIDE SEQUENCE</scope>
    <source>
        <strain evidence="1">Expedition CK06-06</strain>
    </source>
</reference>